<organism evidence="3 4">
    <name type="scientific">Ditylenchus dipsaci</name>
    <dbReference type="NCBI Taxonomy" id="166011"/>
    <lineage>
        <taxon>Eukaryota</taxon>
        <taxon>Metazoa</taxon>
        <taxon>Ecdysozoa</taxon>
        <taxon>Nematoda</taxon>
        <taxon>Chromadorea</taxon>
        <taxon>Rhabditida</taxon>
        <taxon>Tylenchina</taxon>
        <taxon>Tylenchomorpha</taxon>
        <taxon>Sphaerularioidea</taxon>
        <taxon>Anguinidae</taxon>
        <taxon>Anguininae</taxon>
        <taxon>Ditylenchus</taxon>
    </lineage>
</organism>
<evidence type="ECO:0000256" key="2">
    <source>
        <dbReference type="SAM" id="SignalP"/>
    </source>
</evidence>
<proteinExistence type="predicted"/>
<feature type="signal peptide" evidence="2">
    <location>
        <begin position="1"/>
        <end position="17"/>
    </location>
</feature>
<dbReference type="SMART" id="SM00289">
    <property type="entry name" value="WR1"/>
    <property type="match status" value="7"/>
</dbReference>
<keyword evidence="2" id="KW-0732">Signal</keyword>
<dbReference type="WBParaSite" id="jg24505">
    <property type="protein sequence ID" value="jg24505"/>
    <property type="gene ID" value="jg24505"/>
</dbReference>
<protein>
    <submittedName>
        <fullName evidence="4">Uncharacterized protein</fullName>
    </submittedName>
</protein>
<keyword evidence="3" id="KW-1185">Reference proteome</keyword>
<evidence type="ECO:0000313" key="3">
    <source>
        <dbReference type="Proteomes" id="UP000887574"/>
    </source>
</evidence>
<dbReference type="PANTHER" id="PTHR34150">
    <property type="entry name" value="PROTEIN CBG08832-RELATED"/>
    <property type="match status" value="1"/>
</dbReference>
<evidence type="ECO:0000256" key="1">
    <source>
        <dbReference type="SAM" id="MobiDB-lite"/>
    </source>
</evidence>
<sequence length="745" mass="77456">MLLAYYIFAAFIVRTATQLTPVIGGSCKLNSADVQIGGSKHSSFCAASLMWTPGEGVWVVKSRNSGTTASRIPAAAVVENAEQSSHSHPKKTAPKPATHHLVCELDSNAKEGIQCSMSETCLQPVYTDSNAYLQCDSSLRRWIKKHCQRGFASVSSISHALHIPKAPLSDNSQIQVGIIEVSNPPGGLVCTYAQCSPTAPCPLGTCNNGYCCSPAAPLTSSFAESNGSTVSPSTFYFSVADDWPGPAPSSTSLHKFPPNMEQEQQQRMLRAAVADSASNNAGTCTSGFTSPVKCNKFGQCPPGLFCDMPTRGKPPNRFHQIHNNNNINQLRANNNNMHQQPRNNNNNGQRMTSMPFQQSFSGGGGGQQQPYVPTSNSGDGMFGGGAGGFSATGGSNMPTVKRRRMRFSSFSSCSPCMFNEGIDFLSFTAAAACPGGAQPYGVCNQGYCAPGYQCLQPGNVCCSPPAYACPGNVPSVGTCVGGRCGPGYACSPSSNVCCAQMTQAIPATVCPDGTQAAGACVNGQCGQGFTCNQGLCCANSSQTPRCLDGSQAIGACIQGSCGTGYTCTTGNICCPSTLNACPNGQTSIGACVNGRCPAGFTCINNQCCGANANALGSVTCSREDSHGPCVEGACPEPGYLCDTANNYCCPQTMGDPVGPCIRGEGGARLCPDGYACVGTDAGNCLRLDTGTCAPQDQSGPCALTEPQCPDGFTCLNGFCCSNDSITMFRRRKKRTTAASAFLRLL</sequence>
<dbReference type="PANTHER" id="PTHR34150:SF7">
    <property type="entry name" value="PROTEIN CBG10108"/>
    <property type="match status" value="1"/>
</dbReference>
<reference evidence="4" key="1">
    <citation type="submission" date="2022-11" db="UniProtKB">
        <authorList>
            <consortium name="WormBaseParasite"/>
        </authorList>
    </citation>
    <scope>IDENTIFICATION</scope>
</reference>
<dbReference type="Proteomes" id="UP000887574">
    <property type="component" value="Unplaced"/>
</dbReference>
<name>A0A915DZ82_9BILA</name>
<feature type="chain" id="PRO_5037081179" evidence="2">
    <location>
        <begin position="18"/>
        <end position="745"/>
    </location>
</feature>
<dbReference type="InterPro" id="IPR006150">
    <property type="entry name" value="Cys_repeat_1"/>
</dbReference>
<accession>A0A915DZ82</accession>
<dbReference type="AlphaFoldDB" id="A0A915DZ82"/>
<feature type="region of interest" description="Disordered" evidence="1">
    <location>
        <begin position="336"/>
        <end position="379"/>
    </location>
</feature>
<feature type="compositionally biased region" description="Low complexity" evidence="1">
    <location>
        <begin position="336"/>
        <end position="349"/>
    </location>
</feature>
<evidence type="ECO:0000313" key="4">
    <source>
        <dbReference type="WBParaSite" id="jg24505"/>
    </source>
</evidence>